<gene>
    <name evidence="1" type="ORF">CFP56_019547</name>
</gene>
<organism evidence="1 2">
    <name type="scientific">Quercus suber</name>
    <name type="common">Cork oak</name>
    <dbReference type="NCBI Taxonomy" id="58331"/>
    <lineage>
        <taxon>Eukaryota</taxon>
        <taxon>Viridiplantae</taxon>
        <taxon>Streptophyta</taxon>
        <taxon>Embryophyta</taxon>
        <taxon>Tracheophyta</taxon>
        <taxon>Spermatophyta</taxon>
        <taxon>Magnoliopsida</taxon>
        <taxon>eudicotyledons</taxon>
        <taxon>Gunneridae</taxon>
        <taxon>Pentapetalae</taxon>
        <taxon>rosids</taxon>
        <taxon>fabids</taxon>
        <taxon>Fagales</taxon>
        <taxon>Fagaceae</taxon>
        <taxon>Quercus</taxon>
    </lineage>
</organism>
<name>A0AAW0KJB2_QUESU</name>
<evidence type="ECO:0000313" key="2">
    <source>
        <dbReference type="Proteomes" id="UP000237347"/>
    </source>
</evidence>
<keyword evidence="2" id="KW-1185">Reference proteome</keyword>
<comment type="caution">
    <text evidence="1">The sequence shown here is derived from an EMBL/GenBank/DDBJ whole genome shotgun (WGS) entry which is preliminary data.</text>
</comment>
<evidence type="ECO:0000313" key="1">
    <source>
        <dbReference type="EMBL" id="KAK7838541.1"/>
    </source>
</evidence>
<protein>
    <submittedName>
        <fullName evidence="1">Uncharacterized protein</fullName>
    </submittedName>
</protein>
<dbReference type="AlphaFoldDB" id="A0AAW0KJB2"/>
<dbReference type="EMBL" id="PKMF04000305">
    <property type="protein sequence ID" value="KAK7838541.1"/>
    <property type="molecule type" value="Genomic_DNA"/>
</dbReference>
<sequence>MSFKSAGTKDKVVWQPYIEDTIEKLAQYYLIMGCEIWRPVIPPFEIQWRQDCSSSASQVKQIVGRAGQEEAAIQTDSQQPCI</sequence>
<dbReference type="Proteomes" id="UP000237347">
    <property type="component" value="Unassembled WGS sequence"/>
</dbReference>
<accession>A0AAW0KJB2</accession>
<proteinExistence type="predicted"/>
<reference evidence="1 2" key="1">
    <citation type="journal article" date="2018" name="Sci. Data">
        <title>The draft genome sequence of cork oak.</title>
        <authorList>
            <person name="Ramos A.M."/>
            <person name="Usie A."/>
            <person name="Barbosa P."/>
            <person name="Barros P.M."/>
            <person name="Capote T."/>
            <person name="Chaves I."/>
            <person name="Simoes F."/>
            <person name="Abreu I."/>
            <person name="Carrasquinho I."/>
            <person name="Faro C."/>
            <person name="Guimaraes J.B."/>
            <person name="Mendonca D."/>
            <person name="Nobrega F."/>
            <person name="Rodrigues L."/>
            <person name="Saibo N.J.M."/>
            <person name="Varela M.C."/>
            <person name="Egas C."/>
            <person name="Matos J."/>
            <person name="Miguel C.M."/>
            <person name="Oliveira M.M."/>
            <person name="Ricardo C.P."/>
            <person name="Goncalves S."/>
        </authorList>
    </citation>
    <scope>NUCLEOTIDE SEQUENCE [LARGE SCALE GENOMIC DNA]</scope>
    <source>
        <strain evidence="2">cv. HL8</strain>
    </source>
</reference>